<reference evidence="1" key="1">
    <citation type="submission" date="2023-01" db="EMBL/GenBank/DDBJ databases">
        <title>Human gut microbiome strain richness.</title>
        <authorList>
            <person name="Chen-Liaw A."/>
        </authorList>
    </citation>
    <scope>NUCLEOTIDE SEQUENCE</scope>
    <source>
        <strain evidence="1">2225st1_A6_2225SCRN_200828</strain>
    </source>
</reference>
<protein>
    <submittedName>
        <fullName evidence="1">Plasmid mobilization relaxosome protein MobC</fullName>
    </submittedName>
</protein>
<dbReference type="RefSeq" id="WP_271907603.1">
    <property type="nucleotide sequence ID" value="NZ_JAQLWN010000017.1"/>
</dbReference>
<organism evidence="1 2">
    <name type="scientific">Flavonifractor plautii</name>
    <name type="common">Fusobacterium plautii</name>
    <dbReference type="NCBI Taxonomy" id="292800"/>
    <lineage>
        <taxon>Bacteria</taxon>
        <taxon>Bacillati</taxon>
        <taxon>Bacillota</taxon>
        <taxon>Clostridia</taxon>
        <taxon>Eubacteriales</taxon>
        <taxon>Oscillospiraceae</taxon>
        <taxon>Flavonifractor</taxon>
    </lineage>
</organism>
<dbReference type="AlphaFoldDB" id="A0AAW6C6N0"/>
<name>A0AAW6C6N0_FLAPL</name>
<accession>A0AAW6C6N0</accession>
<evidence type="ECO:0000313" key="1">
    <source>
        <dbReference type="EMBL" id="MDB7906943.1"/>
    </source>
</evidence>
<dbReference type="Pfam" id="PF21983">
    <property type="entry name" value="NikA-like"/>
    <property type="match status" value="1"/>
</dbReference>
<gene>
    <name evidence="1" type="primary">mobC</name>
    <name evidence="1" type="ORF">PND83_13215</name>
</gene>
<dbReference type="Proteomes" id="UP001211006">
    <property type="component" value="Unassembled WGS sequence"/>
</dbReference>
<sequence>MAKRKRDIQLKVRVTPEERAMIEAKMARLGTTNMAAFMRKMAIDGYVVKLDLPELRELVSLLRYSSNNLNQLTRRVHETGRVYAADMEDILQNQERIWQAASGILSRLAAIK</sequence>
<dbReference type="EMBL" id="JAQLWO010000014">
    <property type="protein sequence ID" value="MDB7906943.1"/>
    <property type="molecule type" value="Genomic_DNA"/>
</dbReference>
<dbReference type="InterPro" id="IPR053842">
    <property type="entry name" value="NikA-like"/>
</dbReference>
<evidence type="ECO:0000313" key="2">
    <source>
        <dbReference type="Proteomes" id="UP001211006"/>
    </source>
</evidence>
<proteinExistence type="predicted"/>
<comment type="caution">
    <text evidence="1">The sequence shown here is derived from an EMBL/GenBank/DDBJ whole genome shotgun (WGS) entry which is preliminary data.</text>
</comment>